<dbReference type="InterPro" id="IPR053712">
    <property type="entry name" value="Bac_CellDiv_Activator"/>
</dbReference>
<dbReference type="EMBL" id="VYWO01000001">
    <property type="protein sequence ID" value="KAA9302073.1"/>
    <property type="molecule type" value="Genomic_DNA"/>
</dbReference>
<reference evidence="3 4" key="1">
    <citation type="submission" date="2019-09" db="EMBL/GenBank/DDBJ databases">
        <title>Draft genome sequence assemblies of isolates from the urinary tract.</title>
        <authorList>
            <person name="Mores C.R."/>
            <person name="Putonti C."/>
            <person name="Wolfe A.J."/>
        </authorList>
    </citation>
    <scope>NUCLEOTIDE SEQUENCE [LARGE SCALE GENOMIC DNA]</scope>
    <source>
        <strain evidence="3 4">UMB623</strain>
    </source>
</reference>
<proteinExistence type="predicted"/>
<name>A0A5N1GM71_9LACT</name>
<sequence>MPMTRNKKMRHQVVIANQDYTIVSDKSRAHVDQVVKILNQQMKEMQASQFGISTEEQALLAAVNAISDRLDLEQANDSRQKSGAETSGNIQQLEAEVKALKEEIHFLHKNFAKFFRALLKESNENDLMSSAATHDQLQGAKEGQASPSRDRKQGGLTKTRRH</sequence>
<dbReference type="OrthoDB" id="2136268at2"/>
<keyword evidence="3" id="KW-0132">Cell division</keyword>
<feature type="region of interest" description="Disordered" evidence="2">
    <location>
        <begin position="129"/>
        <end position="162"/>
    </location>
</feature>
<dbReference type="InterPro" id="IPR036192">
    <property type="entry name" value="Cell_div_ZapA-like_sf"/>
</dbReference>
<feature type="coiled-coil region" evidence="1">
    <location>
        <begin position="83"/>
        <end position="110"/>
    </location>
</feature>
<evidence type="ECO:0000256" key="1">
    <source>
        <dbReference type="SAM" id="Coils"/>
    </source>
</evidence>
<evidence type="ECO:0000256" key="2">
    <source>
        <dbReference type="SAM" id="MobiDB-lite"/>
    </source>
</evidence>
<dbReference type="SUPFAM" id="SSF102829">
    <property type="entry name" value="Cell division protein ZapA-like"/>
    <property type="match status" value="1"/>
</dbReference>
<comment type="caution">
    <text evidence="3">The sequence shown here is derived from an EMBL/GenBank/DDBJ whole genome shotgun (WGS) entry which is preliminary data.</text>
</comment>
<dbReference type="Gene3D" id="6.10.250.790">
    <property type="match status" value="1"/>
</dbReference>
<dbReference type="InterPro" id="IPR007838">
    <property type="entry name" value="Cell_div_ZapA-like"/>
</dbReference>
<keyword evidence="3" id="KW-0131">Cell cycle</keyword>
<dbReference type="Pfam" id="PF05164">
    <property type="entry name" value="ZapA"/>
    <property type="match status" value="1"/>
</dbReference>
<keyword evidence="1" id="KW-0175">Coiled coil</keyword>
<accession>A0A5N1GM71</accession>
<organism evidence="3 4">
    <name type="scientific">Aerococcus sanguinicola</name>
    <dbReference type="NCBI Taxonomy" id="119206"/>
    <lineage>
        <taxon>Bacteria</taxon>
        <taxon>Bacillati</taxon>
        <taxon>Bacillota</taxon>
        <taxon>Bacilli</taxon>
        <taxon>Lactobacillales</taxon>
        <taxon>Aerococcaceae</taxon>
        <taxon>Aerococcus</taxon>
    </lineage>
</organism>
<dbReference type="GO" id="GO:0051301">
    <property type="term" value="P:cell division"/>
    <property type="evidence" value="ECO:0007669"/>
    <property type="project" value="UniProtKB-KW"/>
</dbReference>
<evidence type="ECO:0000313" key="4">
    <source>
        <dbReference type="Proteomes" id="UP000327148"/>
    </source>
</evidence>
<evidence type="ECO:0000313" key="3">
    <source>
        <dbReference type="EMBL" id="KAA9302073.1"/>
    </source>
</evidence>
<dbReference type="AlphaFoldDB" id="A0A5N1GM71"/>
<gene>
    <name evidence="3" type="primary">zapA</name>
    <name evidence="3" type="ORF">F6I03_02350</name>
</gene>
<dbReference type="Proteomes" id="UP000327148">
    <property type="component" value="Unassembled WGS sequence"/>
</dbReference>
<protein>
    <submittedName>
        <fullName evidence="3">Cell division protein ZapA</fullName>
    </submittedName>
</protein>